<dbReference type="InterPro" id="IPR026341">
    <property type="entry name" value="T9SS_type_B"/>
</dbReference>
<reference evidence="4 5" key="1">
    <citation type="journal article" date="2017" name="Int. J. Syst. Evol. Microbiol.">
        <title>Mucilaginibacterpsychrotolerans sp. nov., isolated from peatlands.</title>
        <authorList>
            <person name="Deng Y."/>
            <person name="Shen L."/>
            <person name="Xu B."/>
            <person name="Liu Y."/>
            <person name="Gu Z."/>
            <person name="Liu H."/>
            <person name="Zhou Y."/>
        </authorList>
    </citation>
    <scope>NUCLEOTIDE SEQUENCE [LARGE SCALE GENOMIC DNA]</scope>
    <source>
        <strain evidence="4 5">NH7-4</strain>
    </source>
</reference>
<feature type="repeat" description="NHL" evidence="2">
    <location>
        <begin position="322"/>
        <end position="355"/>
    </location>
</feature>
<dbReference type="Proteomes" id="UP000297540">
    <property type="component" value="Unassembled WGS sequence"/>
</dbReference>
<evidence type="ECO:0000256" key="1">
    <source>
        <dbReference type="ARBA" id="ARBA00022737"/>
    </source>
</evidence>
<dbReference type="InterPro" id="IPR007110">
    <property type="entry name" value="Ig-like_dom"/>
</dbReference>
<dbReference type="PROSITE" id="PS50835">
    <property type="entry name" value="IG_LIKE"/>
    <property type="match status" value="1"/>
</dbReference>
<accession>A0A4Y8SNN3</accession>
<gene>
    <name evidence="4" type="ORF">E2R66_02135</name>
</gene>
<dbReference type="AlphaFoldDB" id="A0A4Y8SNN3"/>
<dbReference type="GO" id="GO:0005509">
    <property type="term" value="F:calcium ion binding"/>
    <property type="evidence" value="ECO:0007669"/>
    <property type="project" value="InterPro"/>
</dbReference>
<dbReference type="Pfam" id="PF01436">
    <property type="entry name" value="NHL"/>
    <property type="match status" value="3"/>
</dbReference>
<dbReference type="Pfam" id="PF13585">
    <property type="entry name" value="CHU_C"/>
    <property type="match status" value="1"/>
</dbReference>
<feature type="repeat" description="NHL" evidence="2">
    <location>
        <begin position="124"/>
        <end position="154"/>
    </location>
</feature>
<dbReference type="Pfam" id="PF05345">
    <property type="entry name" value="He_PIG"/>
    <property type="match status" value="1"/>
</dbReference>
<name>A0A4Y8SNN3_9SPHI</name>
<dbReference type="InterPro" id="IPR011042">
    <property type="entry name" value="6-blade_b-propeller_TolB-like"/>
</dbReference>
<dbReference type="PANTHER" id="PTHR13833:SF71">
    <property type="entry name" value="NHL DOMAIN-CONTAINING PROTEIN"/>
    <property type="match status" value="1"/>
</dbReference>
<evidence type="ECO:0000256" key="2">
    <source>
        <dbReference type="PROSITE-ProRule" id="PRU00504"/>
    </source>
</evidence>
<dbReference type="EMBL" id="SOZE01000002">
    <property type="protein sequence ID" value="TFF40074.1"/>
    <property type="molecule type" value="Genomic_DNA"/>
</dbReference>
<dbReference type="Gene3D" id="2.120.10.30">
    <property type="entry name" value="TolB, C-terminal domain"/>
    <property type="match status" value="7"/>
</dbReference>
<evidence type="ECO:0000313" key="4">
    <source>
        <dbReference type="EMBL" id="TFF40074.1"/>
    </source>
</evidence>
<keyword evidence="5" id="KW-1185">Reference proteome</keyword>
<dbReference type="SUPFAM" id="SSF49313">
    <property type="entry name" value="Cadherin-like"/>
    <property type="match status" value="1"/>
</dbReference>
<dbReference type="SUPFAM" id="SSF63829">
    <property type="entry name" value="Calcium-dependent phosphotriesterase"/>
    <property type="match status" value="2"/>
</dbReference>
<feature type="domain" description="Ig-like" evidence="3">
    <location>
        <begin position="971"/>
        <end position="1054"/>
    </location>
</feature>
<dbReference type="SUPFAM" id="SSF101898">
    <property type="entry name" value="NHL repeat"/>
    <property type="match status" value="1"/>
</dbReference>
<evidence type="ECO:0000313" key="5">
    <source>
        <dbReference type="Proteomes" id="UP000297540"/>
    </source>
</evidence>
<organism evidence="4 5">
    <name type="scientific">Mucilaginibacter psychrotolerans</name>
    <dbReference type="NCBI Taxonomy" id="1524096"/>
    <lineage>
        <taxon>Bacteria</taxon>
        <taxon>Pseudomonadati</taxon>
        <taxon>Bacteroidota</taxon>
        <taxon>Sphingobacteriia</taxon>
        <taxon>Sphingobacteriales</taxon>
        <taxon>Sphingobacteriaceae</taxon>
        <taxon>Mucilaginibacter</taxon>
    </lineage>
</organism>
<dbReference type="PROSITE" id="PS51125">
    <property type="entry name" value="NHL"/>
    <property type="match status" value="4"/>
</dbReference>
<feature type="repeat" description="NHL" evidence="2">
    <location>
        <begin position="170"/>
        <end position="209"/>
    </location>
</feature>
<dbReference type="Gene3D" id="2.60.40.1080">
    <property type="match status" value="1"/>
</dbReference>
<evidence type="ECO:0000259" key="3">
    <source>
        <dbReference type="PROSITE" id="PS50835"/>
    </source>
</evidence>
<keyword evidence="1" id="KW-0677">Repeat</keyword>
<proteinExistence type="predicted"/>
<dbReference type="NCBIfam" id="TIGR04131">
    <property type="entry name" value="Bac_Flav_CTERM"/>
    <property type="match status" value="1"/>
</dbReference>
<sequence>MAIMAVNQSYGQAPKFSYPDVSFRVGTPITPLRPTQQGGAVPATIFGQITTFAGSGTPGATDANGLQASFKAPFGLKFDAAGNLYVADVGNNKIRKITPAGDVSTFAGTGAAGSTDGAYLTATFNAPTGITIDKLGNVFVADRNNHTVRMITPAGTVSTLAGLPGASGLVNSQGSFARFNQPTGLAVDKTGGLFVADYGNNRIRHLGLDGTTADVAGSVAGWVDGQGPAAKLNAPIAVYYDGNGLLYVGDDSHIRGIDDDNNVKTVAGSFFSGDWDGLFLSARFSLPSGIVRDAAGTIFVADYGSGIIRRLGTDNLVINIPGGSLNGPAGIEIDNQGNLYVADQGNNVIRKITTTGYTISPALPPGLTFNGTTGEISGTPLSKIQASNYSVLAYNTSGKGAYTFSLEVREAQLKPQTITFGPLADARVGDPDISPGAFSTNPTIPITYTSSDFAVATIANGKIHLTGEGTAIITAIQAGNTDYDAAVPVPQEIKVGPEPDFAKPTVEAQPGPFTFALDQFGNYTVTAEQLAKITPGPQTPPLAITVRPTKDFTCEDVGVQAITIGAGYGPDPADPLNAEFDEPSAISYDASSRVLYVSDQAFTKVRKYGTDTRVTTLAGGVNGYRDGVGANVGFSANLLSLANDAQGNTYVCDVFNNTVRRITPDGVTVTFAMDALLIANRGNTFTPESIAIDASGNVFIADKANIYKVSPDGSTATRFASSFAGITGLTFDRNGNMFVSTNAYNNGNGVYKITPNGVVSTIYVVPSAAGFARLVVDSKGNIFVGSSGAVIYKITQGGQFSIYAGGSSEGYADGNLQKARFHNPQGIAIDPSDNLYIADSDNHRIRKITPAGKVTTIAGSGQPGPKDNTNKSNAAKVTVNVTIVSELKFSTTQTDVSIPAAASCPAILPDYATDARALSTCANHIDITQQPQAGTPVTIGQPVTVTLTAKDNLGQTKDQTFIVSAVPLPKPAITIAPTTAARCDGGPISFTATTQGEGTQATYNWLVNGTTAYTGGKDFTSSTLKTGDRVTCVVTNHDYCEPVDSDPSAAYPVSTEPSVLTSVMVSASLTDAICPGVAVTFTASPGNNAQITGNMPTYQWKVNGNPRGSNSAIFTANNLVDRDEVVCEVTSNIKCAVNPVVSSTPIMVRVKTDAECAIKIPTAFTPNGDGVNDLWEIPELSSFPDCDFSIFNRYGKLVYHSIGYAKVWDGVLNGKKLAAGTYYYMINLKTGRPPLSGPITILK</sequence>
<comment type="caution">
    <text evidence="4">The sequence shown here is derived from an EMBL/GenBank/DDBJ whole genome shotgun (WGS) entry which is preliminary data.</text>
</comment>
<dbReference type="PANTHER" id="PTHR13833">
    <property type="match status" value="1"/>
</dbReference>
<dbReference type="InterPro" id="IPR015919">
    <property type="entry name" value="Cadherin-like_sf"/>
</dbReference>
<dbReference type="GO" id="GO:0016020">
    <property type="term" value="C:membrane"/>
    <property type="evidence" value="ECO:0007669"/>
    <property type="project" value="InterPro"/>
</dbReference>
<feature type="repeat" description="NHL" evidence="2">
    <location>
        <begin position="821"/>
        <end position="851"/>
    </location>
</feature>
<dbReference type="SUPFAM" id="SSF50956">
    <property type="entry name" value="Thermostable phytase (3-phytase)"/>
    <property type="match status" value="1"/>
</dbReference>
<protein>
    <submittedName>
        <fullName evidence="4">T9SS type B sorting domain-containing protein</fullName>
    </submittedName>
</protein>
<dbReference type="InterPro" id="IPR001258">
    <property type="entry name" value="NHL_repeat"/>
</dbReference>